<dbReference type="EMBL" id="CYZR01000004">
    <property type="protein sequence ID" value="CUN90217.1"/>
    <property type="molecule type" value="Genomic_DNA"/>
</dbReference>
<dbReference type="SUPFAM" id="SSF52949">
    <property type="entry name" value="Macro domain-like"/>
    <property type="match status" value="1"/>
</dbReference>
<evidence type="ECO:0000313" key="3">
    <source>
        <dbReference type="Proteomes" id="UP000095488"/>
    </source>
</evidence>
<dbReference type="NCBIfam" id="NF003163">
    <property type="entry name" value="PRK04143.1"/>
    <property type="match status" value="1"/>
</dbReference>
<dbReference type="Pfam" id="PF01661">
    <property type="entry name" value="Macro"/>
    <property type="match status" value="1"/>
</dbReference>
<dbReference type="Proteomes" id="UP000095488">
    <property type="component" value="Unassembled WGS sequence"/>
</dbReference>
<gene>
    <name evidence="2" type="primary">ymdB</name>
    <name evidence="2" type="ORF">ERS852473_01374</name>
</gene>
<dbReference type="CDD" id="cd02908">
    <property type="entry name" value="Macro_OAADPr_deacetylase"/>
    <property type="match status" value="1"/>
</dbReference>
<protein>
    <submittedName>
        <fullName evidence="2">O-acetyl-ADP-ribose deacetylase</fullName>
        <ecNumber evidence="2">3.5.1.-</ecNumber>
    </submittedName>
</protein>
<organism evidence="2 3">
    <name type="scientific">Sarcina ventriculi</name>
    <name type="common">Clostridium ventriculi</name>
    <dbReference type="NCBI Taxonomy" id="1267"/>
    <lineage>
        <taxon>Bacteria</taxon>
        <taxon>Bacillati</taxon>
        <taxon>Bacillota</taxon>
        <taxon>Clostridia</taxon>
        <taxon>Eubacteriales</taxon>
        <taxon>Clostridiaceae</taxon>
        <taxon>Sarcina</taxon>
    </lineage>
</organism>
<proteinExistence type="predicted"/>
<dbReference type="SMART" id="SM00506">
    <property type="entry name" value="A1pp"/>
    <property type="match status" value="1"/>
</dbReference>
<feature type="domain" description="Macro" evidence="1">
    <location>
        <begin position="81"/>
        <end position="268"/>
    </location>
</feature>
<name>A0ABM9UQR0_SARVE</name>
<dbReference type="PANTHER" id="PTHR11106:SF27">
    <property type="entry name" value="MACRO DOMAIN-CONTAINING PROTEIN"/>
    <property type="match status" value="1"/>
</dbReference>
<comment type="caution">
    <text evidence="2">The sequence shown here is derived from an EMBL/GenBank/DDBJ whole genome shotgun (WGS) entry which is preliminary data.</text>
</comment>
<reference evidence="2 3" key="1">
    <citation type="submission" date="2015-09" db="EMBL/GenBank/DDBJ databases">
        <authorList>
            <consortium name="Pathogen Informatics"/>
        </authorList>
    </citation>
    <scope>NUCLEOTIDE SEQUENCE [LARGE SCALE GENOMIC DNA]</scope>
    <source>
        <strain evidence="2 3">2789STDY5834858</strain>
    </source>
</reference>
<dbReference type="EC" id="3.5.1.-" evidence="2"/>
<dbReference type="PANTHER" id="PTHR11106">
    <property type="entry name" value="GANGLIOSIDE INDUCED DIFFERENTIATION ASSOCIATED PROTEIN 2-RELATED"/>
    <property type="match status" value="1"/>
</dbReference>
<dbReference type="InterPro" id="IPR002589">
    <property type="entry name" value="Macro_dom"/>
</dbReference>
<sequence length="268" mass="30993">MNNNEKLDYLINRLIDEDIRYKDIEIPDNYKDKFNLLRSLMNVREPRKIDEYFLKIQDEFLKEISVEKGIVDVDDLETIDILFNRTKNKHKNKIILWKGDITTLKVDAIVNAANSQMLGCFVPCHRCIDNAIHTFSGIQLRNECEDIMKKQGSLEQTGNAKITKAYNLPCKYVIHTVGPIVNDVLTDEKCLELKSCYESCLGLAKQSRIKSIAFCCISTGEFHFPNDKAAKIAVDTVCEFLDDNEDIEKVIFNVFKEEDYKIYESLLK</sequence>
<dbReference type="RefSeq" id="WP_055258929.1">
    <property type="nucleotide sequence ID" value="NZ_CABIXL010000004.1"/>
</dbReference>
<dbReference type="InterPro" id="IPR043472">
    <property type="entry name" value="Macro_dom-like"/>
</dbReference>
<dbReference type="Gene3D" id="3.40.220.10">
    <property type="entry name" value="Leucine Aminopeptidase, subunit E, domain 1"/>
    <property type="match status" value="1"/>
</dbReference>
<dbReference type="GO" id="GO:0016787">
    <property type="term" value="F:hydrolase activity"/>
    <property type="evidence" value="ECO:0007669"/>
    <property type="project" value="UniProtKB-KW"/>
</dbReference>
<accession>A0ABM9UQR0</accession>
<dbReference type="PROSITE" id="PS51154">
    <property type="entry name" value="MACRO"/>
    <property type="match status" value="1"/>
</dbReference>
<evidence type="ECO:0000259" key="1">
    <source>
        <dbReference type="PROSITE" id="PS51154"/>
    </source>
</evidence>
<keyword evidence="3" id="KW-1185">Reference proteome</keyword>
<evidence type="ECO:0000313" key="2">
    <source>
        <dbReference type="EMBL" id="CUN90217.1"/>
    </source>
</evidence>
<keyword evidence="2" id="KW-0378">Hydrolase</keyword>